<dbReference type="Gene3D" id="3.30.390.50">
    <property type="entry name" value="CO dehydrogenase flavoprotein, C-terminal domain"/>
    <property type="match status" value="1"/>
</dbReference>
<protein>
    <submittedName>
        <fullName evidence="8">Xanthine dehydrogenase small subunit</fullName>
        <ecNumber evidence="8">1.17.1.4</ecNumber>
    </submittedName>
</protein>
<dbReference type="InterPro" id="IPR012175">
    <property type="entry name" value="Xanth_DH_ssu_bac"/>
</dbReference>
<name>A0A951PAT3_9CYAN</name>
<dbReference type="Pfam" id="PF01799">
    <property type="entry name" value="Fer2_2"/>
    <property type="match status" value="1"/>
</dbReference>
<keyword evidence="1" id="KW-0285">Flavoprotein</keyword>
<dbReference type="PROSITE" id="PS51085">
    <property type="entry name" value="2FE2S_FER_2"/>
    <property type="match status" value="1"/>
</dbReference>
<dbReference type="InterPro" id="IPR036318">
    <property type="entry name" value="FAD-bd_PCMH-like_sf"/>
</dbReference>
<proteinExistence type="predicted"/>
<reference evidence="8" key="1">
    <citation type="submission" date="2021-05" db="EMBL/GenBank/DDBJ databases">
        <authorList>
            <person name="Pietrasiak N."/>
            <person name="Ward R."/>
            <person name="Stajich J.E."/>
            <person name="Kurbessoian T."/>
        </authorList>
    </citation>
    <scope>NUCLEOTIDE SEQUENCE</scope>
    <source>
        <strain evidence="8">GSE-TBD4-15B</strain>
    </source>
</reference>
<evidence type="ECO:0000256" key="3">
    <source>
        <dbReference type="ARBA" id="ARBA00022827"/>
    </source>
</evidence>
<feature type="domain" description="2Fe-2S ferredoxin-type" evidence="6">
    <location>
        <begin position="4"/>
        <end position="89"/>
    </location>
</feature>
<dbReference type="InterPro" id="IPR002888">
    <property type="entry name" value="2Fe-2S-bd"/>
</dbReference>
<dbReference type="SUPFAM" id="SSF55447">
    <property type="entry name" value="CO dehydrogenase flavoprotein C-terminal domain-like"/>
    <property type="match status" value="1"/>
</dbReference>
<dbReference type="Pfam" id="PF03450">
    <property type="entry name" value="CO_deh_flav_C"/>
    <property type="match status" value="1"/>
</dbReference>
<dbReference type="NCBIfam" id="TIGR02963">
    <property type="entry name" value="xanthine_xdhA"/>
    <property type="match status" value="1"/>
</dbReference>
<dbReference type="InterPro" id="IPR012675">
    <property type="entry name" value="Beta-grasp_dom_sf"/>
</dbReference>
<dbReference type="Pfam" id="PF00111">
    <property type="entry name" value="Fer2"/>
    <property type="match status" value="1"/>
</dbReference>
<dbReference type="PANTHER" id="PTHR45444">
    <property type="entry name" value="XANTHINE DEHYDROGENASE"/>
    <property type="match status" value="1"/>
</dbReference>
<dbReference type="InterPro" id="IPR016167">
    <property type="entry name" value="FAD-bd_PCMH_sub1"/>
</dbReference>
<dbReference type="Gene3D" id="1.10.150.120">
    <property type="entry name" value="[2Fe-2S]-binding domain"/>
    <property type="match status" value="1"/>
</dbReference>
<dbReference type="InterPro" id="IPR036884">
    <property type="entry name" value="2Fe-2S-bd_dom_sf"/>
</dbReference>
<dbReference type="EC" id="1.17.1.4" evidence="8"/>
<dbReference type="CDD" id="cd00207">
    <property type="entry name" value="fer2"/>
    <property type="match status" value="1"/>
</dbReference>
<dbReference type="PROSITE" id="PS00197">
    <property type="entry name" value="2FE2S_FER_1"/>
    <property type="match status" value="1"/>
</dbReference>
<dbReference type="SMART" id="SM01092">
    <property type="entry name" value="CO_deh_flav_C"/>
    <property type="match status" value="1"/>
</dbReference>
<dbReference type="GO" id="GO:0071949">
    <property type="term" value="F:FAD binding"/>
    <property type="evidence" value="ECO:0007669"/>
    <property type="project" value="InterPro"/>
</dbReference>
<dbReference type="InterPro" id="IPR016166">
    <property type="entry name" value="FAD-bd_PCMH"/>
</dbReference>
<dbReference type="Gene3D" id="3.30.465.10">
    <property type="match status" value="1"/>
</dbReference>
<comment type="caution">
    <text evidence="8">The sequence shown here is derived from an EMBL/GenBank/DDBJ whole genome shotgun (WGS) entry which is preliminary data.</text>
</comment>
<sequence>MSTDQLTLTLNGSLRRIADLPPTTTLLEYLRQSGHVGTKEGCGDGDCGACTVAILGKDAQGQPQYQAVNSCLIPIGAVAGREVMTAEGIGNGQRPNGQLHPVQAAMMETGGSQCGYCTPGFIMSLFAAYYDGSLSDDICIEGNLCRCTGYLPIRKAAQRLVEASASLAATPEATLDDRFSADLAHKILDLPALSYTHSQQQFYRPTELSEALHLLQQHPDATLVAGATDLGLEMSWHRQHYPVLISLEAIQALQQIEQTDAAVELGAALPLSQIETRLRGVFPSLDEMLHWFAARQVRNRATIGGNIGTASPIGDLPPVLLALDASVKLVSATGERELLLADFFKGYRQTELKSGEIIYSVTIPKVITPGTAERLSQSYKIGKRGTDDISIVAAAFTVDLDAEQKILHARLGYGGVAATPIRAVAVEDMLVGQTWSLDTVRSVKPALQEIFKPLSDLRGSAAYRKLLVANLFEKFFVEMSAS</sequence>
<evidence type="ECO:0000256" key="5">
    <source>
        <dbReference type="ARBA" id="ARBA00023004"/>
    </source>
</evidence>
<dbReference type="InterPro" id="IPR002346">
    <property type="entry name" value="Mopterin_DH_FAD-bd"/>
</dbReference>
<dbReference type="GO" id="GO:0005506">
    <property type="term" value="F:iron ion binding"/>
    <property type="evidence" value="ECO:0007669"/>
    <property type="project" value="InterPro"/>
</dbReference>
<dbReference type="Gene3D" id="3.30.43.10">
    <property type="entry name" value="Uridine Diphospho-n-acetylenolpyruvylglucosamine Reductase, domain 2"/>
    <property type="match status" value="1"/>
</dbReference>
<dbReference type="InterPro" id="IPR016169">
    <property type="entry name" value="FAD-bd_PCMH_sub2"/>
</dbReference>
<dbReference type="Proteomes" id="UP000707356">
    <property type="component" value="Unassembled WGS sequence"/>
</dbReference>
<feature type="domain" description="FAD-binding PCMH-type" evidence="7">
    <location>
        <begin position="195"/>
        <end position="368"/>
    </location>
</feature>
<evidence type="ECO:0000256" key="1">
    <source>
        <dbReference type="ARBA" id="ARBA00022630"/>
    </source>
</evidence>
<dbReference type="InterPro" id="IPR036010">
    <property type="entry name" value="2Fe-2S_ferredoxin-like_sf"/>
</dbReference>
<organism evidence="8 9">
    <name type="scientific">Pegethrix bostrychoides GSE-TBD4-15B</name>
    <dbReference type="NCBI Taxonomy" id="2839662"/>
    <lineage>
        <taxon>Bacteria</taxon>
        <taxon>Bacillati</taxon>
        <taxon>Cyanobacteriota</taxon>
        <taxon>Cyanophyceae</taxon>
        <taxon>Oculatellales</taxon>
        <taxon>Oculatellaceae</taxon>
        <taxon>Pegethrix</taxon>
    </lineage>
</organism>
<evidence type="ECO:0000259" key="6">
    <source>
        <dbReference type="PROSITE" id="PS51085"/>
    </source>
</evidence>
<dbReference type="GO" id="GO:0004854">
    <property type="term" value="F:xanthine dehydrogenase activity"/>
    <property type="evidence" value="ECO:0007669"/>
    <property type="project" value="UniProtKB-EC"/>
</dbReference>
<dbReference type="PIRSF" id="PIRSF036557">
    <property type="entry name" value="XdhA_RC"/>
    <property type="match status" value="1"/>
</dbReference>
<dbReference type="PROSITE" id="PS51387">
    <property type="entry name" value="FAD_PCMH"/>
    <property type="match status" value="1"/>
</dbReference>
<evidence type="ECO:0000256" key="2">
    <source>
        <dbReference type="ARBA" id="ARBA00022723"/>
    </source>
</evidence>
<keyword evidence="3" id="KW-0274">FAD</keyword>
<dbReference type="SUPFAM" id="SSF47741">
    <property type="entry name" value="CO dehydrogenase ISP C-domain like"/>
    <property type="match status" value="1"/>
</dbReference>
<keyword evidence="2" id="KW-0479">Metal-binding</keyword>
<accession>A0A951PAT3</accession>
<evidence type="ECO:0000313" key="9">
    <source>
        <dbReference type="Proteomes" id="UP000707356"/>
    </source>
</evidence>
<evidence type="ECO:0000259" key="7">
    <source>
        <dbReference type="PROSITE" id="PS51387"/>
    </source>
</evidence>
<dbReference type="InterPro" id="IPR006058">
    <property type="entry name" value="2Fe2S_fd_BS"/>
</dbReference>
<dbReference type="Gene3D" id="3.10.20.30">
    <property type="match status" value="1"/>
</dbReference>
<dbReference type="Pfam" id="PF00941">
    <property type="entry name" value="FAD_binding_5"/>
    <property type="match status" value="1"/>
</dbReference>
<dbReference type="EMBL" id="JAHHHV010000035">
    <property type="protein sequence ID" value="MBW4465249.1"/>
    <property type="molecule type" value="Genomic_DNA"/>
</dbReference>
<dbReference type="InterPro" id="IPR014307">
    <property type="entry name" value="Xanthine_DH_ssu"/>
</dbReference>
<keyword evidence="5" id="KW-0408">Iron</keyword>
<dbReference type="InterPro" id="IPR005107">
    <property type="entry name" value="CO_DH_flav_C"/>
</dbReference>
<evidence type="ECO:0000256" key="4">
    <source>
        <dbReference type="ARBA" id="ARBA00023002"/>
    </source>
</evidence>
<dbReference type="InterPro" id="IPR036683">
    <property type="entry name" value="CO_DH_flav_C_dom_sf"/>
</dbReference>
<dbReference type="GO" id="GO:0051537">
    <property type="term" value="F:2 iron, 2 sulfur cluster binding"/>
    <property type="evidence" value="ECO:0007669"/>
    <property type="project" value="InterPro"/>
</dbReference>
<dbReference type="SUPFAM" id="SSF56176">
    <property type="entry name" value="FAD-binding/transporter-associated domain-like"/>
    <property type="match status" value="1"/>
</dbReference>
<reference evidence="8" key="2">
    <citation type="journal article" date="2022" name="Microbiol. Resour. Announc.">
        <title>Metagenome Sequencing to Explore Phylogenomics of Terrestrial Cyanobacteria.</title>
        <authorList>
            <person name="Ward R.D."/>
            <person name="Stajich J.E."/>
            <person name="Johansen J.R."/>
            <person name="Huntemann M."/>
            <person name="Clum A."/>
            <person name="Foster B."/>
            <person name="Foster B."/>
            <person name="Roux S."/>
            <person name="Palaniappan K."/>
            <person name="Varghese N."/>
            <person name="Mukherjee S."/>
            <person name="Reddy T.B.K."/>
            <person name="Daum C."/>
            <person name="Copeland A."/>
            <person name="Chen I.A."/>
            <person name="Ivanova N.N."/>
            <person name="Kyrpides N.C."/>
            <person name="Shapiro N."/>
            <person name="Eloe-Fadrosh E.A."/>
            <person name="Pietrasiak N."/>
        </authorList>
    </citation>
    <scope>NUCLEOTIDE SEQUENCE</scope>
    <source>
        <strain evidence="8">GSE-TBD4-15B</strain>
    </source>
</reference>
<gene>
    <name evidence="8" type="primary">xdhA</name>
    <name evidence="8" type="ORF">KME07_07385</name>
</gene>
<dbReference type="AlphaFoldDB" id="A0A951PAT3"/>
<dbReference type="PANTHER" id="PTHR45444:SF3">
    <property type="entry name" value="XANTHINE DEHYDROGENASE"/>
    <property type="match status" value="1"/>
</dbReference>
<evidence type="ECO:0000313" key="8">
    <source>
        <dbReference type="EMBL" id="MBW4465249.1"/>
    </source>
</evidence>
<dbReference type="InterPro" id="IPR001041">
    <property type="entry name" value="2Fe-2S_ferredoxin-type"/>
</dbReference>
<dbReference type="SUPFAM" id="SSF54292">
    <property type="entry name" value="2Fe-2S ferredoxin-like"/>
    <property type="match status" value="1"/>
</dbReference>
<keyword evidence="4 8" id="KW-0560">Oxidoreductase</keyword>
<dbReference type="InterPro" id="IPR016208">
    <property type="entry name" value="Ald_Oxase/xanthine_DH-like"/>
</dbReference>